<proteinExistence type="predicted"/>
<organism evidence="2">
    <name type="scientific">marine sediment metagenome</name>
    <dbReference type="NCBI Taxonomy" id="412755"/>
    <lineage>
        <taxon>unclassified sequences</taxon>
        <taxon>metagenomes</taxon>
        <taxon>ecological metagenomes</taxon>
    </lineage>
</organism>
<sequence>MPKITKQTEKDTKSKGKQRSDEKFAFRSVIISAILGGIFYVISLIFNTELLTFNFNQSIIWNIVDILIKVGAILLFFMFMITSIGNYKELIGKPLGWKELLLLIIFSLGQALLNFWVFLFTFFGLILILVYLFLVQDM</sequence>
<accession>A0A0F9S4F1</accession>
<feature type="transmembrane region" description="Helical" evidence="1">
    <location>
        <begin position="58"/>
        <end position="79"/>
    </location>
</feature>
<feature type="transmembrane region" description="Helical" evidence="1">
    <location>
        <begin position="100"/>
        <end position="133"/>
    </location>
</feature>
<keyword evidence="1" id="KW-1133">Transmembrane helix</keyword>
<evidence type="ECO:0000256" key="1">
    <source>
        <dbReference type="SAM" id="Phobius"/>
    </source>
</evidence>
<feature type="transmembrane region" description="Helical" evidence="1">
    <location>
        <begin position="24"/>
        <end position="46"/>
    </location>
</feature>
<keyword evidence="1" id="KW-0812">Transmembrane</keyword>
<dbReference type="AlphaFoldDB" id="A0A0F9S4F1"/>
<protein>
    <submittedName>
        <fullName evidence="2">Uncharacterized protein</fullName>
    </submittedName>
</protein>
<name>A0A0F9S4F1_9ZZZZ</name>
<comment type="caution">
    <text evidence="2">The sequence shown here is derived from an EMBL/GenBank/DDBJ whole genome shotgun (WGS) entry which is preliminary data.</text>
</comment>
<gene>
    <name evidence="2" type="ORF">LCGC14_0498950</name>
</gene>
<reference evidence="2" key="1">
    <citation type="journal article" date="2015" name="Nature">
        <title>Complex archaea that bridge the gap between prokaryotes and eukaryotes.</title>
        <authorList>
            <person name="Spang A."/>
            <person name="Saw J.H."/>
            <person name="Jorgensen S.L."/>
            <person name="Zaremba-Niedzwiedzka K."/>
            <person name="Martijn J."/>
            <person name="Lind A.E."/>
            <person name="van Eijk R."/>
            <person name="Schleper C."/>
            <person name="Guy L."/>
            <person name="Ettema T.J."/>
        </authorList>
    </citation>
    <scope>NUCLEOTIDE SEQUENCE</scope>
</reference>
<evidence type="ECO:0000313" key="2">
    <source>
        <dbReference type="EMBL" id="KKN63730.1"/>
    </source>
</evidence>
<dbReference type="EMBL" id="LAZR01000581">
    <property type="protein sequence ID" value="KKN63730.1"/>
    <property type="molecule type" value="Genomic_DNA"/>
</dbReference>
<keyword evidence="1" id="KW-0472">Membrane</keyword>